<gene>
    <name evidence="2" type="ORF">RM544_05700</name>
</gene>
<sequence>MKNIKKTIRTTTQLLSVAVICTFFGYTSVAMASTKDEIKVDVDTPDKVLLEDKNLEKMFKVKKPSETLAMTIEGVKHEIEIKLDGETTRLIIPASSSGKAEEIRKTYQAMAKTDKVVTEIAKQ</sequence>
<dbReference type="EMBL" id="JAVRIE010000002">
    <property type="protein sequence ID" value="MDT0582022.1"/>
    <property type="molecule type" value="Genomic_DNA"/>
</dbReference>
<evidence type="ECO:0000313" key="2">
    <source>
        <dbReference type="EMBL" id="MDT0582022.1"/>
    </source>
</evidence>
<feature type="chain" id="PRO_5043477141" evidence="1">
    <location>
        <begin position="33"/>
        <end position="123"/>
    </location>
</feature>
<keyword evidence="1" id="KW-0732">Signal</keyword>
<evidence type="ECO:0000313" key="3">
    <source>
        <dbReference type="Proteomes" id="UP001249020"/>
    </source>
</evidence>
<organism evidence="2 3">
    <name type="scientific">Brumicola blandensis</name>
    <dbReference type="NCBI Taxonomy" id="3075611"/>
    <lineage>
        <taxon>Bacteria</taxon>
        <taxon>Pseudomonadati</taxon>
        <taxon>Pseudomonadota</taxon>
        <taxon>Gammaproteobacteria</taxon>
        <taxon>Alteromonadales</taxon>
        <taxon>Alteromonadaceae</taxon>
        <taxon>Brumicola</taxon>
    </lineage>
</organism>
<feature type="signal peptide" evidence="1">
    <location>
        <begin position="1"/>
        <end position="32"/>
    </location>
</feature>
<proteinExistence type="predicted"/>
<keyword evidence="3" id="KW-1185">Reference proteome</keyword>
<dbReference type="Proteomes" id="UP001249020">
    <property type="component" value="Unassembled WGS sequence"/>
</dbReference>
<comment type="caution">
    <text evidence="2">The sequence shown here is derived from an EMBL/GenBank/DDBJ whole genome shotgun (WGS) entry which is preliminary data.</text>
</comment>
<accession>A0AAW8R169</accession>
<protein>
    <submittedName>
        <fullName evidence="2">Uncharacterized protein</fullName>
    </submittedName>
</protein>
<reference evidence="2 3" key="1">
    <citation type="submission" date="2023-09" db="EMBL/GenBank/DDBJ databases">
        <authorList>
            <person name="Rey-Velasco X."/>
        </authorList>
    </citation>
    <scope>NUCLEOTIDE SEQUENCE [LARGE SCALE GENOMIC DNA]</scope>
    <source>
        <strain evidence="2 3">W409</strain>
    </source>
</reference>
<evidence type="ECO:0000256" key="1">
    <source>
        <dbReference type="SAM" id="SignalP"/>
    </source>
</evidence>
<dbReference type="RefSeq" id="WP_311360813.1">
    <property type="nucleotide sequence ID" value="NZ_JAVRIE010000002.1"/>
</dbReference>
<dbReference type="AlphaFoldDB" id="A0AAW8R169"/>
<name>A0AAW8R169_9ALTE</name>